<dbReference type="PROSITE" id="PS51257">
    <property type="entry name" value="PROKAR_LIPOPROTEIN"/>
    <property type="match status" value="1"/>
</dbReference>
<evidence type="ECO:0000259" key="3">
    <source>
        <dbReference type="Pfam" id="PF18294"/>
    </source>
</evidence>
<dbReference type="InterPro" id="IPR041613">
    <property type="entry name" value="Pept_S41_N"/>
</dbReference>
<dbReference type="Pfam" id="PF18294">
    <property type="entry name" value="Pept_S41_N"/>
    <property type="match status" value="1"/>
</dbReference>
<evidence type="ECO:0000313" key="5">
    <source>
        <dbReference type="Proteomes" id="UP001197770"/>
    </source>
</evidence>
<sequence>MKKNFLILLLGLLVFSGCSKDDDTPPVVEETPEEETPALTRADFPVQDFMYQAMNEVYLYKSRVPVLANNRFNSEAAYVDFLASEDDPLDFFEKLEADIDRFSFATENYVALENAFSGISKSDGLELSFVAYTLDGVRYAAGIIRYVVPNSPGANAGLSRGQALITINGNRLTIAGSSLSSQAIDLLNLDNYTLGISPGFENSQTLSIATSDVSISKIQLTENPILVSKTLDVNGTKIGYLMYNSFVSQFDDELNAAFADFEADGIQELVLDLRYNGGGSVASAIDLCSMITGQFNGEILIKQRWNDEYQAFFESQGPESLLNRFNATIFTGTPQQEPINSLNLSRIYVIGLKSYTASASELTAIGLEPYIDVQLIGNGTVGKFEASATLYDSQNFGRENANPNHTYAVQPLIFTYANANDVVGPPSGLTPDFNATESLDNLGILGDPEEPLLKIALDQIIGRSYSGKSSSQKSNLLEIQGLKDQSPIYQKMYIDNLPLIKK</sequence>
<keyword evidence="1" id="KW-0732">Signal</keyword>
<feature type="signal peptide" evidence="1">
    <location>
        <begin position="1"/>
        <end position="21"/>
    </location>
</feature>
<dbReference type="Pfam" id="PF03572">
    <property type="entry name" value="Peptidase_S41"/>
    <property type="match status" value="1"/>
</dbReference>
<dbReference type="PANTHER" id="PTHR32060:SF30">
    <property type="entry name" value="CARBOXY-TERMINAL PROCESSING PROTEASE CTPA"/>
    <property type="match status" value="1"/>
</dbReference>
<organism evidence="4 5">
    <name type="scientific">Leeuwenhoekiella parthenopeia</name>
    <dbReference type="NCBI Taxonomy" id="2890320"/>
    <lineage>
        <taxon>Bacteria</taxon>
        <taxon>Pseudomonadati</taxon>
        <taxon>Bacteroidota</taxon>
        <taxon>Flavobacteriia</taxon>
        <taxon>Flavobacteriales</taxon>
        <taxon>Flavobacteriaceae</taxon>
        <taxon>Leeuwenhoekiella</taxon>
    </lineage>
</organism>
<dbReference type="EMBL" id="JAJGMW010000012">
    <property type="protein sequence ID" value="MCC4213113.1"/>
    <property type="molecule type" value="Genomic_DNA"/>
</dbReference>
<dbReference type="Gene3D" id="3.90.226.10">
    <property type="entry name" value="2-enoyl-CoA Hydratase, Chain A, domain 1"/>
    <property type="match status" value="1"/>
</dbReference>
<dbReference type="SUPFAM" id="SSF52096">
    <property type="entry name" value="ClpP/crotonase"/>
    <property type="match status" value="1"/>
</dbReference>
<feature type="chain" id="PRO_5046740347" evidence="1">
    <location>
        <begin position="22"/>
        <end position="502"/>
    </location>
</feature>
<comment type="caution">
    <text evidence="4">The sequence shown here is derived from an EMBL/GenBank/DDBJ whole genome shotgun (WGS) entry which is preliminary data.</text>
</comment>
<dbReference type="InterPro" id="IPR036034">
    <property type="entry name" value="PDZ_sf"/>
</dbReference>
<dbReference type="CDD" id="cd07561">
    <property type="entry name" value="Peptidase_S41_CPP_like"/>
    <property type="match status" value="1"/>
</dbReference>
<evidence type="ECO:0000313" key="4">
    <source>
        <dbReference type="EMBL" id="MCC4213113.1"/>
    </source>
</evidence>
<protein>
    <submittedName>
        <fullName evidence="4">Peptidase S41</fullName>
    </submittedName>
</protein>
<evidence type="ECO:0000256" key="1">
    <source>
        <dbReference type="SAM" id="SignalP"/>
    </source>
</evidence>
<feature type="domain" description="Tail specific protease" evidence="2">
    <location>
        <begin position="237"/>
        <end position="385"/>
    </location>
</feature>
<evidence type="ECO:0000259" key="2">
    <source>
        <dbReference type="Pfam" id="PF03572"/>
    </source>
</evidence>
<dbReference type="Gene3D" id="2.30.42.10">
    <property type="match status" value="1"/>
</dbReference>
<dbReference type="InterPro" id="IPR029045">
    <property type="entry name" value="ClpP/crotonase-like_dom_sf"/>
</dbReference>
<dbReference type="PANTHER" id="PTHR32060">
    <property type="entry name" value="TAIL-SPECIFIC PROTEASE"/>
    <property type="match status" value="1"/>
</dbReference>
<feature type="domain" description="Peptidase S41 N-terminal" evidence="3">
    <location>
        <begin position="46"/>
        <end position="104"/>
    </location>
</feature>
<dbReference type="Proteomes" id="UP001197770">
    <property type="component" value="Unassembled WGS sequence"/>
</dbReference>
<dbReference type="RefSeq" id="WP_228230180.1">
    <property type="nucleotide sequence ID" value="NZ_JAJGMW010000012.1"/>
</dbReference>
<accession>A0ABS8GX07</accession>
<gene>
    <name evidence="4" type="ORF">LLW17_10320</name>
</gene>
<dbReference type="InterPro" id="IPR005151">
    <property type="entry name" value="Tail-specific_protease"/>
</dbReference>
<dbReference type="Gene3D" id="3.30.750.170">
    <property type="match status" value="1"/>
</dbReference>
<name>A0ABS8GX07_9FLAO</name>
<reference evidence="4 5" key="1">
    <citation type="submission" date="2021-11" db="EMBL/GenBank/DDBJ databases">
        <title>Seasonal and diel survey of microbial diversity of the Tyrrhenian coast.</title>
        <authorList>
            <person name="Gattoni G."/>
            <person name="Corral P."/>
        </authorList>
    </citation>
    <scope>NUCLEOTIDE SEQUENCE [LARGE SCALE GENOMIC DNA]</scope>
    <source>
        <strain evidence="4 5">Mr9</strain>
    </source>
</reference>
<keyword evidence="5" id="KW-1185">Reference proteome</keyword>
<proteinExistence type="predicted"/>